<organism evidence="8 9">
    <name type="scientific">Microbispora corallina</name>
    <dbReference type="NCBI Taxonomy" id="83302"/>
    <lineage>
        <taxon>Bacteria</taxon>
        <taxon>Bacillati</taxon>
        <taxon>Actinomycetota</taxon>
        <taxon>Actinomycetes</taxon>
        <taxon>Streptosporangiales</taxon>
        <taxon>Streptosporangiaceae</taxon>
        <taxon>Microbispora</taxon>
    </lineage>
</organism>
<dbReference type="PANTHER" id="PTHR20854">
    <property type="entry name" value="INOSITOL MONOPHOSPHATASE"/>
    <property type="match status" value="1"/>
</dbReference>
<evidence type="ECO:0000313" key="8">
    <source>
        <dbReference type="EMBL" id="GIH38231.1"/>
    </source>
</evidence>
<dbReference type="InterPro" id="IPR033942">
    <property type="entry name" value="IMPase"/>
</dbReference>
<dbReference type="Proteomes" id="UP000603904">
    <property type="component" value="Unassembled WGS sequence"/>
</dbReference>
<evidence type="ECO:0000256" key="1">
    <source>
        <dbReference type="ARBA" id="ARBA00001033"/>
    </source>
</evidence>
<gene>
    <name evidence="8" type="ORF">Mco01_12310</name>
</gene>
<evidence type="ECO:0000256" key="6">
    <source>
        <dbReference type="ARBA" id="ARBA00022842"/>
    </source>
</evidence>
<dbReference type="PROSITE" id="PS00630">
    <property type="entry name" value="IMP_2"/>
    <property type="match status" value="1"/>
</dbReference>
<proteinExistence type="inferred from homology"/>
<evidence type="ECO:0000256" key="4">
    <source>
        <dbReference type="ARBA" id="ARBA00022723"/>
    </source>
</evidence>
<dbReference type="PROSITE" id="PS00629">
    <property type="entry name" value="IMP_1"/>
    <property type="match status" value="1"/>
</dbReference>
<protein>
    <recommendedName>
        <fullName evidence="7">Inositol-1-monophosphatase</fullName>
        <ecNumber evidence="7">3.1.3.25</ecNumber>
    </recommendedName>
</protein>
<keyword evidence="4 7" id="KW-0479">Metal-binding</keyword>
<dbReference type="EC" id="3.1.3.25" evidence="7"/>
<dbReference type="InterPro" id="IPR020550">
    <property type="entry name" value="Inositol_monophosphatase_CS"/>
</dbReference>
<dbReference type="Pfam" id="PF00459">
    <property type="entry name" value="Inositol_P"/>
    <property type="match status" value="1"/>
</dbReference>
<comment type="similarity">
    <text evidence="3 7">Belongs to the inositol monophosphatase superfamily.</text>
</comment>
<reference evidence="8 9" key="1">
    <citation type="submission" date="2021-01" db="EMBL/GenBank/DDBJ databases">
        <title>Whole genome shotgun sequence of Microbispora corallina NBRC 16416.</title>
        <authorList>
            <person name="Komaki H."/>
            <person name="Tamura T."/>
        </authorList>
    </citation>
    <scope>NUCLEOTIDE SEQUENCE [LARGE SCALE GENOMIC DNA]</scope>
    <source>
        <strain evidence="8 9">NBRC 16416</strain>
    </source>
</reference>
<name>A0ABQ4FTS7_9ACTN</name>
<dbReference type="Gene3D" id="3.30.540.10">
    <property type="entry name" value="Fructose-1,6-Bisphosphatase, subunit A, domain 1"/>
    <property type="match status" value="1"/>
</dbReference>
<keyword evidence="5 7" id="KW-0378">Hydrolase</keyword>
<evidence type="ECO:0000256" key="5">
    <source>
        <dbReference type="ARBA" id="ARBA00022801"/>
    </source>
</evidence>
<comment type="cofactor">
    <cofactor evidence="2 7">
        <name>Mg(2+)</name>
        <dbReference type="ChEBI" id="CHEBI:18420"/>
    </cofactor>
</comment>
<comment type="caution">
    <text evidence="8">The sequence shown here is derived from an EMBL/GenBank/DDBJ whole genome shotgun (WGS) entry which is preliminary data.</text>
</comment>
<dbReference type="InterPro" id="IPR020583">
    <property type="entry name" value="Inositol_monoP_metal-BS"/>
</dbReference>
<evidence type="ECO:0000256" key="7">
    <source>
        <dbReference type="RuleBase" id="RU364068"/>
    </source>
</evidence>
<sequence length="381" mass="39965">MAEAVAGGRADPRSRACGVAQAAVSTATAAATASAGAGNARGLMEHGTRECVVKFGPARSCRPLHGRGAARRAAVAPLIARVTFRSPRFGRMWCESDEEGAVGVAEYGQGPERDEAEPPDRETLLALAVEIAEEAGEMLLAKRPDRPEVLATKSSPTDVVTALDRAAEELIRARIGEARPHDAILGEEGGDTPGTGRVKWVVDPIDGTVNFLYGLPDWAVSIGVEVDGEIVAGAVHNVPRGELFSASKGGGAWLRGERLSCNTGVPLDRALIATGFGYGVARRRVQAEVVAQVLPRVRDIRRIGSCALDLCAVATGRVDGYYERGANYWDHAAAGLVATEAGARVGGLNGRPVGVDMLLCAAPGLFEDLHDLLVPLDPERD</sequence>
<dbReference type="PRINTS" id="PR00377">
    <property type="entry name" value="IMPHPHTASES"/>
</dbReference>
<evidence type="ECO:0000256" key="2">
    <source>
        <dbReference type="ARBA" id="ARBA00001946"/>
    </source>
</evidence>
<dbReference type="InterPro" id="IPR000760">
    <property type="entry name" value="Inositol_monophosphatase-like"/>
</dbReference>
<keyword evidence="9" id="KW-1185">Reference proteome</keyword>
<comment type="catalytic activity">
    <reaction evidence="1 7">
        <text>a myo-inositol phosphate + H2O = myo-inositol + phosphate</text>
        <dbReference type="Rhea" id="RHEA:24056"/>
        <dbReference type="ChEBI" id="CHEBI:15377"/>
        <dbReference type="ChEBI" id="CHEBI:17268"/>
        <dbReference type="ChEBI" id="CHEBI:43474"/>
        <dbReference type="ChEBI" id="CHEBI:84139"/>
        <dbReference type="EC" id="3.1.3.25"/>
    </reaction>
</comment>
<dbReference type="Gene3D" id="3.40.190.80">
    <property type="match status" value="1"/>
</dbReference>
<evidence type="ECO:0000313" key="9">
    <source>
        <dbReference type="Proteomes" id="UP000603904"/>
    </source>
</evidence>
<dbReference type="PANTHER" id="PTHR20854:SF4">
    <property type="entry name" value="INOSITOL-1-MONOPHOSPHATASE-RELATED"/>
    <property type="match status" value="1"/>
</dbReference>
<keyword evidence="6 7" id="KW-0460">Magnesium</keyword>
<evidence type="ECO:0000256" key="3">
    <source>
        <dbReference type="ARBA" id="ARBA00009759"/>
    </source>
</evidence>
<dbReference type="EMBL" id="BOOC01000003">
    <property type="protein sequence ID" value="GIH38231.1"/>
    <property type="molecule type" value="Genomic_DNA"/>
</dbReference>
<dbReference type="CDD" id="cd01639">
    <property type="entry name" value="IMPase"/>
    <property type="match status" value="1"/>
</dbReference>
<accession>A0ABQ4FTS7</accession>
<dbReference type="SUPFAM" id="SSF56655">
    <property type="entry name" value="Carbohydrate phosphatase"/>
    <property type="match status" value="1"/>
</dbReference>